<dbReference type="PANTHER" id="PTHR34614:SF2">
    <property type="entry name" value="TRANSPOSASE IS4-LIKE DOMAIN-CONTAINING PROTEIN"/>
    <property type="match status" value="1"/>
</dbReference>
<organism evidence="1 2">
    <name type="scientific">Natribacillus halophilus</name>
    <dbReference type="NCBI Taxonomy" id="549003"/>
    <lineage>
        <taxon>Bacteria</taxon>
        <taxon>Bacillati</taxon>
        <taxon>Bacillota</taxon>
        <taxon>Bacilli</taxon>
        <taxon>Bacillales</taxon>
        <taxon>Bacillaceae</taxon>
        <taxon>Natribacillus</taxon>
    </lineage>
</organism>
<accession>A0A1G8SXC5</accession>
<evidence type="ECO:0000313" key="1">
    <source>
        <dbReference type="EMBL" id="SDJ33887.1"/>
    </source>
</evidence>
<protein>
    <recommendedName>
        <fullName evidence="3">Transposase</fullName>
    </recommendedName>
</protein>
<evidence type="ECO:0000313" key="2">
    <source>
        <dbReference type="Proteomes" id="UP000198853"/>
    </source>
</evidence>
<name>A0A1G8SXC5_9BACI</name>
<sequence>MYKLIMATIRKQKVGKHTYWQIVESRRVNGKPRPVVLMHLGTAEQLMYKLRNGPLIKNVRSRSHGAVHLLWQTAAELNVLNIFEQHFPDRIRDGQTVGKSLLLAAIYRSLSPGSKRGFSEWANQTTLPALAGFTSDKLDSRHFWDQMDTITDAQLEAAEQALTRHMVEQGLLSSRLLFYDLTNFATHIASTNEKSDLAKRGRNQQKRNDLKQFGLAQVVTREFLVPVLSNVYEGNQVDSTRFIPFLHQLRNKLTELQLAVEEFTVVFDKGSHTKKNFAELDASEISYVASLSPAYHKDLVNIPFSKYTPVRDWRE</sequence>
<reference evidence="1 2" key="1">
    <citation type="submission" date="2016-10" db="EMBL/GenBank/DDBJ databases">
        <authorList>
            <person name="de Groot N.N."/>
        </authorList>
    </citation>
    <scope>NUCLEOTIDE SEQUENCE [LARGE SCALE GENOMIC DNA]</scope>
    <source>
        <strain evidence="1 2">DSM 21771</strain>
    </source>
</reference>
<evidence type="ECO:0008006" key="3">
    <source>
        <dbReference type="Google" id="ProtNLM"/>
    </source>
</evidence>
<keyword evidence="2" id="KW-1185">Reference proteome</keyword>
<proteinExistence type="predicted"/>
<dbReference type="PANTHER" id="PTHR34614">
    <property type="match status" value="1"/>
</dbReference>
<dbReference type="EMBL" id="FNEN01000039">
    <property type="protein sequence ID" value="SDJ33887.1"/>
    <property type="molecule type" value="Genomic_DNA"/>
</dbReference>
<dbReference type="OrthoDB" id="9767746at2"/>
<dbReference type="AlphaFoldDB" id="A0A1G8SXC5"/>
<dbReference type="Proteomes" id="UP000198853">
    <property type="component" value="Unassembled WGS sequence"/>
</dbReference>
<gene>
    <name evidence="1" type="ORF">SAMN04488123_1393</name>
</gene>